<sequence length="148" mass="17178">MLSLCRRPMRSFVPISRKLFRVYSTAENDAKISQETYKRIDGLVKKDPVVVFMKGTYEQPACGFSKNVKLVLDFHEVPFKDYNVLEDEEIRNGVKVYSNWPTIPQVYVKGEFVGGSDILIQMHKDGEITEFFDQNKIPSKFSEKTKKE</sequence>
<name>A0AC34FA15_9BILA</name>
<dbReference type="Proteomes" id="UP000887579">
    <property type="component" value="Unplaced"/>
</dbReference>
<evidence type="ECO:0000313" key="1">
    <source>
        <dbReference type="Proteomes" id="UP000887579"/>
    </source>
</evidence>
<dbReference type="WBParaSite" id="ES5_v2.g14074.t1">
    <property type="protein sequence ID" value="ES5_v2.g14074.t1"/>
    <property type="gene ID" value="ES5_v2.g14074"/>
</dbReference>
<accession>A0AC34FA15</accession>
<evidence type="ECO:0000313" key="2">
    <source>
        <dbReference type="WBParaSite" id="ES5_v2.g14074.t1"/>
    </source>
</evidence>
<protein>
    <submittedName>
        <fullName evidence="2">Glutaredoxin domain-containing protein</fullName>
    </submittedName>
</protein>
<organism evidence="1 2">
    <name type="scientific">Panagrolaimus sp. ES5</name>
    <dbReference type="NCBI Taxonomy" id="591445"/>
    <lineage>
        <taxon>Eukaryota</taxon>
        <taxon>Metazoa</taxon>
        <taxon>Ecdysozoa</taxon>
        <taxon>Nematoda</taxon>
        <taxon>Chromadorea</taxon>
        <taxon>Rhabditida</taxon>
        <taxon>Tylenchina</taxon>
        <taxon>Panagrolaimomorpha</taxon>
        <taxon>Panagrolaimoidea</taxon>
        <taxon>Panagrolaimidae</taxon>
        <taxon>Panagrolaimus</taxon>
    </lineage>
</organism>
<reference evidence="2" key="1">
    <citation type="submission" date="2022-11" db="UniProtKB">
        <authorList>
            <consortium name="WormBaseParasite"/>
        </authorList>
    </citation>
    <scope>IDENTIFICATION</scope>
</reference>
<proteinExistence type="predicted"/>